<evidence type="ECO:0000313" key="2">
    <source>
        <dbReference type="Proteomes" id="UP001196413"/>
    </source>
</evidence>
<name>A0AAD5M1I5_PARTN</name>
<proteinExistence type="predicted"/>
<accession>A0AAD5M1I5</accession>
<dbReference type="Proteomes" id="UP001196413">
    <property type="component" value="Unassembled WGS sequence"/>
</dbReference>
<comment type="caution">
    <text evidence="1">The sequence shown here is derived from an EMBL/GenBank/DDBJ whole genome shotgun (WGS) entry which is preliminary data.</text>
</comment>
<protein>
    <submittedName>
        <fullName evidence="1">Uncharacterized protein</fullName>
    </submittedName>
</protein>
<dbReference type="AlphaFoldDB" id="A0AAD5M1I5"/>
<sequence length="86" mass="9493">MKSVPIVSQPYVLAGIGIKVLLGYQGAQKASIRTSSTERSEASLNEAYILPRSKPSLSRTSAFVHLISPLNPRSCVDIHFDHNKWK</sequence>
<reference evidence="1" key="1">
    <citation type="submission" date="2021-06" db="EMBL/GenBank/DDBJ databases">
        <title>Parelaphostrongylus tenuis whole genome reference sequence.</title>
        <authorList>
            <person name="Garwood T.J."/>
            <person name="Larsen P.A."/>
            <person name="Fountain-Jones N.M."/>
            <person name="Garbe J.R."/>
            <person name="Macchietto M.G."/>
            <person name="Kania S.A."/>
            <person name="Gerhold R.W."/>
            <person name="Richards J.E."/>
            <person name="Wolf T.M."/>
        </authorList>
    </citation>
    <scope>NUCLEOTIDE SEQUENCE</scope>
    <source>
        <strain evidence="1">MNPRO001-30</strain>
        <tissue evidence="1">Meninges</tissue>
    </source>
</reference>
<dbReference type="EMBL" id="JAHQIW010000671">
    <property type="protein sequence ID" value="KAJ1349475.1"/>
    <property type="molecule type" value="Genomic_DNA"/>
</dbReference>
<evidence type="ECO:0000313" key="1">
    <source>
        <dbReference type="EMBL" id="KAJ1349475.1"/>
    </source>
</evidence>
<organism evidence="1 2">
    <name type="scientific">Parelaphostrongylus tenuis</name>
    <name type="common">Meningeal worm</name>
    <dbReference type="NCBI Taxonomy" id="148309"/>
    <lineage>
        <taxon>Eukaryota</taxon>
        <taxon>Metazoa</taxon>
        <taxon>Ecdysozoa</taxon>
        <taxon>Nematoda</taxon>
        <taxon>Chromadorea</taxon>
        <taxon>Rhabditida</taxon>
        <taxon>Rhabditina</taxon>
        <taxon>Rhabditomorpha</taxon>
        <taxon>Strongyloidea</taxon>
        <taxon>Metastrongylidae</taxon>
        <taxon>Parelaphostrongylus</taxon>
    </lineage>
</organism>
<keyword evidence="2" id="KW-1185">Reference proteome</keyword>
<gene>
    <name evidence="1" type="ORF">KIN20_005050</name>
</gene>